<accession>A0A0C3BQV3</accession>
<reference evidence="1 2" key="1">
    <citation type="submission" date="2014-04" db="EMBL/GenBank/DDBJ databases">
        <authorList>
            <consortium name="DOE Joint Genome Institute"/>
            <person name="Kuo A."/>
            <person name="Tarkka M."/>
            <person name="Buscot F."/>
            <person name="Kohler A."/>
            <person name="Nagy L.G."/>
            <person name="Floudas D."/>
            <person name="Copeland A."/>
            <person name="Barry K.W."/>
            <person name="Cichocki N."/>
            <person name="Veneault-Fourrey C."/>
            <person name="LaButti K."/>
            <person name="Lindquist E.A."/>
            <person name="Lipzen A."/>
            <person name="Lundell T."/>
            <person name="Morin E."/>
            <person name="Murat C."/>
            <person name="Sun H."/>
            <person name="Tunlid A."/>
            <person name="Henrissat B."/>
            <person name="Grigoriev I.V."/>
            <person name="Hibbett D.S."/>
            <person name="Martin F."/>
            <person name="Nordberg H.P."/>
            <person name="Cantor M.N."/>
            <person name="Hua S.X."/>
        </authorList>
    </citation>
    <scope>NUCLEOTIDE SEQUENCE [LARGE SCALE GENOMIC DNA]</scope>
    <source>
        <strain evidence="1 2">F 1598</strain>
    </source>
</reference>
<sequence length="78" mass="8979">MSVLIRSLRSSLRSQPPLVIRQFHSTSHRAEKFLSADVKTFERVVLNTAAKDKVVLVDFYAEHVWNLQWRNGSLTLAL</sequence>
<feature type="non-terminal residue" evidence="1">
    <location>
        <position position="78"/>
    </location>
</feature>
<dbReference type="OrthoDB" id="2121326at2759"/>
<evidence type="ECO:0000313" key="1">
    <source>
        <dbReference type="EMBL" id="KIM79667.1"/>
    </source>
</evidence>
<dbReference type="EMBL" id="KN833008">
    <property type="protein sequence ID" value="KIM79667.1"/>
    <property type="molecule type" value="Genomic_DNA"/>
</dbReference>
<dbReference type="HOGENOM" id="CLU_2628639_0_0_1"/>
<organism evidence="1 2">
    <name type="scientific">Piloderma croceum (strain F 1598)</name>
    <dbReference type="NCBI Taxonomy" id="765440"/>
    <lineage>
        <taxon>Eukaryota</taxon>
        <taxon>Fungi</taxon>
        <taxon>Dikarya</taxon>
        <taxon>Basidiomycota</taxon>
        <taxon>Agaricomycotina</taxon>
        <taxon>Agaricomycetes</taxon>
        <taxon>Agaricomycetidae</taxon>
        <taxon>Atheliales</taxon>
        <taxon>Atheliaceae</taxon>
        <taxon>Piloderma</taxon>
    </lineage>
</organism>
<dbReference type="AlphaFoldDB" id="A0A0C3BQV3"/>
<evidence type="ECO:0000313" key="2">
    <source>
        <dbReference type="Proteomes" id="UP000054166"/>
    </source>
</evidence>
<dbReference type="InParanoid" id="A0A0C3BQV3"/>
<reference evidence="2" key="2">
    <citation type="submission" date="2015-01" db="EMBL/GenBank/DDBJ databases">
        <title>Evolutionary Origins and Diversification of the Mycorrhizal Mutualists.</title>
        <authorList>
            <consortium name="DOE Joint Genome Institute"/>
            <consortium name="Mycorrhizal Genomics Consortium"/>
            <person name="Kohler A."/>
            <person name="Kuo A."/>
            <person name="Nagy L.G."/>
            <person name="Floudas D."/>
            <person name="Copeland A."/>
            <person name="Barry K.W."/>
            <person name="Cichocki N."/>
            <person name="Veneault-Fourrey C."/>
            <person name="LaButti K."/>
            <person name="Lindquist E.A."/>
            <person name="Lipzen A."/>
            <person name="Lundell T."/>
            <person name="Morin E."/>
            <person name="Murat C."/>
            <person name="Riley R."/>
            <person name="Ohm R."/>
            <person name="Sun H."/>
            <person name="Tunlid A."/>
            <person name="Henrissat B."/>
            <person name="Grigoriev I.V."/>
            <person name="Hibbett D.S."/>
            <person name="Martin F."/>
        </authorList>
    </citation>
    <scope>NUCLEOTIDE SEQUENCE [LARGE SCALE GENOMIC DNA]</scope>
    <source>
        <strain evidence="2">F 1598</strain>
    </source>
</reference>
<gene>
    <name evidence="1" type="ORF">PILCRDRAFT_823205</name>
</gene>
<protein>
    <submittedName>
        <fullName evidence="1">Uncharacterized protein</fullName>
    </submittedName>
</protein>
<dbReference type="Proteomes" id="UP000054166">
    <property type="component" value="Unassembled WGS sequence"/>
</dbReference>
<name>A0A0C3BQV3_PILCF</name>
<keyword evidence="2" id="KW-1185">Reference proteome</keyword>
<proteinExistence type="predicted"/>